<dbReference type="PANTHER" id="PTHR34109:SF1">
    <property type="entry name" value="VOC DOMAIN-CONTAINING PROTEIN"/>
    <property type="match status" value="1"/>
</dbReference>
<dbReference type="KEGG" id="zju:107426557"/>
<dbReference type="PROSITE" id="PS51819">
    <property type="entry name" value="VOC"/>
    <property type="match status" value="1"/>
</dbReference>
<dbReference type="InParanoid" id="A0A6P4ABH8"/>
<evidence type="ECO:0000259" key="1">
    <source>
        <dbReference type="PROSITE" id="PS51819"/>
    </source>
</evidence>
<feature type="domain" description="VOC" evidence="1">
    <location>
        <begin position="22"/>
        <end position="156"/>
    </location>
</feature>
<dbReference type="InterPro" id="IPR037523">
    <property type="entry name" value="VOC_core"/>
</dbReference>
<gene>
    <name evidence="3" type="primary">LOC107426557</name>
</gene>
<dbReference type="PANTHER" id="PTHR34109">
    <property type="entry name" value="BNAUNNG04460D PROTEIN-RELATED"/>
    <property type="match status" value="1"/>
</dbReference>
<dbReference type="Pfam" id="PF22656">
    <property type="entry name" value="At5g48480-like_N"/>
    <property type="match status" value="1"/>
</dbReference>
<dbReference type="SUPFAM" id="SSF54593">
    <property type="entry name" value="Glyoxalase/Bleomycin resistance protein/Dihydroxybiphenyl dioxygenase"/>
    <property type="match status" value="1"/>
</dbReference>
<evidence type="ECO:0000313" key="2">
    <source>
        <dbReference type="Proteomes" id="UP001652623"/>
    </source>
</evidence>
<name>A0A6P4ABH8_ZIZJJ</name>
<protein>
    <submittedName>
        <fullName evidence="3">Uncharacterized protein At5g48480</fullName>
    </submittedName>
</protein>
<organism evidence="2 3">
    <name type="scientific">Ziziphus jujuba</name>
    <name type="common">Chinese jujube</name>
    <name type="synonym">Ziziphus sativa</name>
    <dbReference type="NCBI Taxonomy" id="326968"/>
    <lineage>
        <taxon>Eukaryota</taxon>
        <taxon>Viridiplantae</taxon>
        <taxon>Streptophyta</taxon>
        <taxon>Embryophyta</taxon>
        <taxon>Tracheophyta</taxon>
        <taxon>Spermatophyta</taxon>
        <taxon>Magnoliopsida</taxon>
        <taxon>eudicotyledons</taxon>
        <taxon>Gunneridae</taxon>
        <taxon>Pentapetalae</taxon>
        <taxon>rosids</taxon>
        <taxon>fabids</taxon>
        <taxon>Rosales</taxon>
        <taxon>Rhamnaceae</taxon>
        <taxon>Paliureae</taxon>
        <taxon>Ziziphus</taxon>
    </lineage>
</organism>
<dbReference type="CDD" id="cd07246">
    <property type="entry name" value="VOC_like"/>
    <property type="match status" value="1"/>
</dbReference>
<dbReference type="InterPro" id="IPR054576">
    <property type="entry name" value="At5g48480-like_N"/>
</dbReference>
<proteinExistence type="predicted"/>
<dbReference type="GeneID" id="107426557"/>
<dbReference type="InterPro" id="IPR054575">
    <property type="entry name" value="At5g48480-like_C"/>
</dbReference>
<accession>A0A6P4ABH8</accession>
<reference evidence="3" key="1">
    <citation type="submission" date="2025-08" db="UniProtKB">
        <authorList>
            <consortium name="RefSeq"/>
        </authorList>
    </citation>
    <scope>IDENTIFICATION</scope>
    <source>
        <tissue evidence="3">Seedling</tissue>
    </source>
</reference>
<dbReference type="RefSeq" id="XP_015892254.1">
    <property type="nucleotide sequence ID" value="XM_016036768.4"/>
</dbReference>
<dbReference type="Gene3D" id="3.10.180.10">
    <property type="entry name" value="2,3-Dihydroxybiphenyl 1,2-Dioxygenase, domain 1"/>
    <property type="match status" value="1"/>
</dbReference>
<dbReference type="FunCoup" id="A0A6P4ABH8">
    <property type="interactions" value="72"/>
</dbReference>
<dbReference type="InterPro" id="IPR029068">
    <property type="entry name" value="Glyas_Bleomycin-R_OHBP_Dase"/>
</dbReference>
<dbReference type="AlphaFoldDB" id="A0A6P4ABH8"/>
<dbReference type="Proteomes" id="UP001652623">
    <property type="component" value="Chromosome 9"/>
</dbReference>
<keyword evidence="2" id="KW-1185">Reference proteome</keyword>
<dbReference type="Pfam" id="PF22650">
    <property type="entry name" value="At5g48480-like_C"/>
    <property type="match status" value="1"/>
</dbReference>
<sequence length="166" mass="17058">MADQEVQNGGAEKTVAAVVFTAVKPQLFVEAPKANDAVQFYKSAFGAEEVSRSTHSKRKAEQEIPLILSAELKLAGFSFLVSDLVADDSSAPVKSGGSGGIVLCLETEDVEGAVAKAVSAGGVVEGEIAEGDGACCGGRVGKVNDPYGFVWLFCSPSKKCAANVEA</sequence>
<evidence type="ECO:0000313" key="3">
    <source>
        <dbReference type="RefSeq" id="XP_015892254.1"/>
    </source>
</evidence>